<dbReference type="Proteomes" id="UP000681290">
    <property type="component" value="Unassembled WGS sequence"/>
</dbReference>
<proteinExistence type="predicted"/>
<name>A0ABQ4MVM3_9BACL</name>
<dbReference type="RefSeq" id="WP_373870989.1">
    <property type="nucleotide sequence ID" value="NZ_BOSM01000007.1"/>
</dbReference>
<organism evidence="1 2">
    <name type="scientific">Paenibacillus woosongensis</name>
    <dbReference type="NCBI Taxonomy" id="307580"/>
    <lineage>
        <taxon>Bacteria</taxon>
        <taxon>Bacillati</taxon>
        <taxon>Bacillota</taxon>
        <taxon>Bacilli</taxon>
        <taxon>Bacillales</taxon>
        <taxon>Paenibacillaceae</taxon>
        <taxon>Paenibacillus</taxon>
    </lineage>
</organism>
<protein>
    <submittedName>
        <fullName evidence="1">YuzB family protein</fullName>
    </submittedName>
</protein>
<sequence length="80" mass="8915">MKIILEFCANNAHFGTDEIMKRLEQHPDCEVYEYGCLTGCGMCYMTPYALVNGETVEAETASALYDAIIRRIADVKSDNG</sequence>
<dbReference type="Pfam" id="PF07293">
    <property type="entry name" value="DUF1450"/>
    <property type="match status" value="1"/>
</dbReference>
<gene>
    <name evidence="1" type="ORF">J15TS10_37860</name>
</gene>
<accession>A0ABQ4MVM3</accession>
<evidence type="ECO:0000313" key="1">
    <source>
        <dbReference type="EMBL" id="GIP59972.1"/>
    </source>
</evidence>
<dbReference type="InterPro" id="IPR009910">
    <property type="entry name" value="DUF1450"/>
</dbReference>
<dbReference type="EMBL" id="BOSM01000007">
    <property type="protein sequence ID" value="GIP59972.1"/>
    <property type="molecule type" value="Genomic_DNA"/>
</dbReference>
<evidence type="ECO:0000313" key="2">
    <source>
        <dbReference type="Proteomes" id="UP000681290"/>
    </source>
</evidence>
<keyword evidence="2" id="KW-1185">Reference proteome</keyword>
<comment type="caution">
    <text evidence="1">The sequence shown here is derived from an EMBL/GenBank/DDBJ whole genome shotgun (WGS) entry which is preliminary data.</text>
</comment>
<reference evidence="1 2" key="1">
    <citation type="submission" date="2021-03" db="EMBL/GenBank/DDBJ databases">
        <title>Antimicrobial resistance genes in bacteria isolated from Japanese honey, and their potential for conferring macrolide and lincosamide resistance in the American foulbrood pathogen Paenibacillus larvae.</title>
        <authorList>
            <person name="Okamoto M."/>
            <person name="Kumagai M."/>
            <person name="Kanamori H."/>
            <person name="Takamatsu D."/>
        </authorList>
    </citation>
    <scope>NUCLEOTIDE SEQUENCE [LARGE SCALE GENOMIC DNA]</scope>
    <source>
        <strain evidence="1 2">J15TS10</strain>
    </source>
</reference>